<dbReference type="Proteomes" id="UP000006039">
    <property type="component" value="Unassembled WGS sequence"/>
</dbReference>
<dbReference type="InterPro" id="IPR001357">
    <property type="entry name" value="BRCT_dom"/>
</dbReference>
<dbReference type="GeneID" id="20341486"/>
<dbReference type="AlphaFoldDB" id="J3NIE7"/>
<dbReference type="Gene3D" id="3.40.50.10190">
    <property type="entry name" value="BRCT domain"/>
    <property type="match status" value="1"/>
</dbReference>
<dbReference type="PROSITE" id="PS50172">
    <property type="entry name" value="BRCT"/>
    <property type="match status" value="1"/>
</dbReference>
<dbReference type="Pfam" id="PF16589">
    <property type="entry name" value="BRCT_2"/>
    <property type="match status" value="1"/>
</dbReference>
<reference evidence="3" key="4">
    <citation type="journal article" date="2015" name="G3 (Bethesda)">
        <title>Genome sequences of three phytopathogenic species of the Magnaporthaceae family of fungi.</title>
        <authorList>
            <person name="Okagaki L.H."/>
            <person name="Nunes C.C."/>
            <person name="Sailsbery J."/>
            <person name="Clay B."/>
            <person name="Brown D."/>
            <person name="John T."/>
            <person name="Oh Y."/>
            <person name="Young N."/>
            <person name="Fitzgerald M."/>
            <person name="Haas B.J."/>
            <person name="Zeng Q."/>
            <person name="Young S."/>
            <person name="Adiconis X."/>
            <person name="Fan L."/>
            <person name="Levin J.Z."/>
            <person name="Mitchell T.K."/>
            <person name="Okubara P.A."/>
            <person name="Farman M.L."/>
            <person name="Kohn L.M."/>
            <person name="Birren B."/>
            <person name="Ma L.-J."/>
            <person name="Dean R.A."/>
        </authorList>
    </citation>
    <scope>NUCLEOTIDE SEQUENCE</scope>
    <source>
        <strain evidence="3">R3-111a-1</strain>
    </source>
</reference>
<evidence type="ECO:0000313" key="4">
    <source>
        <dbReference type="Proteomes" id="UP000006039"/>
    </source>
</evidence>
<keyword evidence="4" id="KW-1185">Reference proteome</keyword>
<dbReference type="STRING" id="644352.J3NIE7"/>
<dbReference type="eggNOG" id="ENOG502QQZ5">
    <property type="taxonomic scope" value="Eukaryota"/>
</dbReference>
<protein>
    <recommendedName>
        <fullName evidence="1">BRCT domain-containing protein</fullName>
    </recommendedName>
</protein>
<proteinExistence type="predicted"/>
<gene>
    <name evidence="3" type="primary">20341486</name>
    <name evidence="2" type="ORF">GGTG_01028</name>
</gene>
<reference evidence="4" key="1">
    <citation type="submission" date="2010-07" db="EMBL/GenBank/DDBJ databases">
        <title>The genome sequence of Gaeumannomyces graminis var. tritici strain R3-111a-1.</title>
        <authorList>
            <consortium name="The Broad Institute Genome Sequencing Platform"/>
            <person name="Ma L.-J."/>
            <person name="Dead R."/>
            <person name="Young S."/>
            <person name="Zeng Q."/>
            <person name="Koehrsen M."/>
            <person name="Alvarado L."/>
            <person name="Berlin A."/>
            <person name="Chapman S.B."/>
            <person name="Chen Z."/>
            <person name="Freedman E."/>
            <person name="Gellesch M."/>
            <person name="Goldberg J."/>
            <person name="Griggs A."/>
            <person name="Gujja S."/>
            <person name="Heilman E.R."/>
            <person name="Heiman D."/>
            <person name="Hepburn T."/>
            <person name="Howarth C."/>
            <person name="Jen D."/>
            <person name="Larson L."/>
            <person name="Mehta T."/>
            <person name="Neiman D."/>
            <person name="Pearson M."/>
            <person name="Roberts A."/>
            <person name="Saif S."/>
            <person name="Shea T."/>
            <person name="Shenoy N."/>
            <person name="Sisk P."/>
            <person name="Stolte C."/>
            <person name="Sykes S."/>
            <person name="Walk T."/>
            <person name="White J."/>
            <person name="Yandava C."/>
            <person name="Haas B."/>
            <person name="Nusbaum C."/>
            <person name="Birren B."/>
        </authorList>
    </citation>
    <scope>NUCLEOTIDE SEQUENCE [LARGE SCALE GENOMIC DNA]</scope>
    <source>
        <strain evidence="4">R3-111a-1</strain>
    </source>
</reference>
<dbReference type="EnsemblFungi" id="EJT81040">
    <property type="protein sequence ID" value="EJT81040"/>
    <property type="gene ID" value="GGTG_01028"/>
</dbReference>
<evidence type="ECO:0000259" key="1">
    <source>
        <dbReference type="PROSITE" id="PS50172"/>
    </source>
</evidence>
<sequence>MPRRTVTAKVKQIFLGLKIAITGDLGWPDEKIKGWVTLRGGELCTNIDESTTHLVCSENEYKNRSLRGKYKSYIGTSQIKQGLRLAKGKKGCRVVHKDWLEYCCQEGKLLREGQYLLRNNKRAEEASAREAKKMEKGKELEECGRFVNEAMYRIYTDASGFQCKASISRDDEEHEILGERFDLTLFESRARPHLYWFAAKHYKKKGSSQTSYYRPSGSCQTYEHELALFKSFFLNKTGVHWEDRASPTCAEEGRFRYIPPGGPPATFLHCSSVGRGMHHN</sequence>
<dbReference type="CDD" id="cd00027">
    <property type="entry name" value="BRCT"/>
    <property type="match status" value="1"/>
</dbReference>
<dbReference type="RefSeq" id="XP_009217049.1">
    <property type="nucleotide sequence ID" value="XM_009218785.1"/>
</dbReference>
<dbReference type="InterPro" id="IPR036420">
    <property type="entry name" value="BRCT_dom_sf"/>
</dbReference>
<accession>J3NIE7</accession>
<evidence type="ECO:0000313" key="3">
    <source>
        <dbReference type="EnsemblFungi" id="EJT81040"/>
    </source>
</evidence>
<dbReference type="SUPFAM" id="SSF52113">
    <property type="entry name" value="BRCT domain"/>
    <property type="match status" value="1"/>
</dbReference>
<reference evidence="3" key="5">
    <citation type="submission" date="2018-04" db="UniProtKB">
        <authorList>
            <consortium name="EnsemblFungi"/>
        </authorList>
    </citation>
    <scope>IDENTIFICATION</scope>
    <source>
        <strain evidence="3">R3-111a-1</strain>
    </source>
</reference>
<reference evidence="2" key="3">
    <citation type="submission" date="2010-09" db="EMBL/GenBank/DDBJ databases">
        <title>Annotation of Gaeumannomyces graminis var. tritici R3-111a-1.</title>
        <authorList>
            <consortium name="The Broad Institute Genome Sequencing Platform"/>
            <person name="Ma L.-J."/>
            <person name="Dead R."/>
            <person name="Young S.K."/>
            <person name="Zeng Q."/>
            <person name="Gargeya S."/>
            <person name="Fitzgerald M."/>
            <person name="Haas B."/>
            <person name="Abouelleil A."/>
            <person name="Alvarado L."/>
            <person name="Arachchi H.M."/>
            <person name="Berlin A."/>
            <person name="Brown A."/>
            <person name="Chapman S.B."/>
            <person name="Chen Z."/>
            <person name="Dunbar C."/>
            <person name="Freedman E."/>
            <person name="Gearin G."/>
            <person name="Gellesch M."/>
            <person name="Goldberg J."/>
            <person name="Griggs A."/>
            <person name="Gujja S."/>
            <person name="Heiman D."/>
            <person name="Howarth C."/>
            <person name="Larson L."/>
            <person name="Lui A."/>
            <person name="MacDonald P.J.P."/>
            <person name="Mehta T."/>
            <person name="Montmayeur A."/>
            <person name="Murphy C."/>
            <person name="Neiman D."/>
            <person name="Pearson M."/>
            <person name="Priest M."/>
            <person name="Roberts A."/>
            <person name="Saif S."/>
            <person name="Shea T."/>
            <person name="Shenoy N."/>
            <person name="Sisk P."/>
            <person name="Stolte C."/>
            <person name="Sykes S."/>
            <person name="Yandava C."/>
            <person name="Wortman J."/>
            <person name="Nusbaum C."/>
            <person name="Birren B."/>
        </authorList>
    </citation>
    <scope>NUCLEOTIDE SEQUENCE</scope>
    <source>
        <strain evidence="2">R3-111a-1</strain>
    </source>
</reference>
<dbReference type="HOGENOM" id="CLU_048607_2_1_1"/>
<reference evidence="2" key="2">
    <citation type="submission" date="2010-07" db="EMBL/GenBank/DDBJ databases">
        <authorList>
            <consortium name="The Broad Institute Genome Sequencing Platform"/>
            <consortium name="Broad Institute Genome Sequencing Center for Infectious Disease"/>
            <person name="Ma L.-J."/>
            <person name="Dead R."/>
            <person name="Young S."/>
            <person name="Zeng Q."/>
            <person name="Koehrsen M."/>
            <person name="Alvarado L."/>
            <person name="Berlin A."/>
            <person name="Chapman S.B."/>
            <person name="Chen Z."/>
            <person name="Freedman E."/>
            <person name="Gellesch M."/>
            <person name="Goldberg J."/>
            <person name="Griggs A."/>
            <person name="Gujja S."/>
            <person name="Heilman E.R."/>
            <person name="Heiman D."/>
            <person name="Hepburn T."/>
            <person name="Howarth C."/>
            <person name="Jen D."/>
            <person name="Larson L."/>
            <person name="Mehta T."/>
            <person name="Neiman D."/>
            <person name="Pearson M."/>
            <person name="Roberts A."/>
            <person name="Saif S."/>
            <person name="Shea T."/>
            <person name="Shenoy N."/>
            <person name="Sisk P."/>
            <person name="Stolte C."/>
            <person name="Sykes S."/>
            <person name="Walk T."/>
            <person name="White J."/>
            <person name="Yandava C."/>
            <person name="Haas B."/>
            <person name="Nusbaum C."/>
            <person name="Birren B."/>
        </authorList>
    </citation>
    <scope>NUCLEOTIDE SEQUENCE</scope>
    <source>
        <strain evidence="2">R3-111a-1</strain>
    </source>
</reference>
<name>J3NIE7_GAET3</name>
<dbReference type="OrthoDB" id="342264at2759"/>
<evidence type="ECO:0000313" key="2">
    <source>
        <dbReference type="EMBL" id="EJT81040.1"/>
    </source>
</evidence>
<dbReference type="EMBL" id="GL385395">
    <property type="protein sequence ID" value="EJT81040.1"/>
    <property type="molecule type" value="Genomic_DNA"/>
</dbReference>
<feature type="domain" description="BRCT" evidence="1">
    <location>
        <begin position="9"/>
        <end position="117"/>
    </location>
</feature>
<dbReference type="VEuPathDB" id="FungiDB:GGTG_01028"/>
<organism evidence="2">
    <name type="scientific">Gaeumannomyces tritici (strain R3-111a-1)</name>
    <name type="common">Wheat and barley take-all root rot fungus</name>
    <name type="synonym">Gaeumannomyces graminis var. tritici</name>
    <dbReference type="NCBI Taxonomy" id="644352"/>
    <lineage>
        <taxon>Eukaryota</taxon>
        <taxon>Fungi</taxon>
        <taxon>Dikarya</taxon>
        <taxon>Ascomycota</taxon>
        <taxon>Pezizomycotina</taxon>
        <taxon>Sordariomycetes</taxon>
        <taxon>Sordariomycetidae</taxon>
        <taxon>Magnaporthales</taxon>
        <taxon>Magnaporthaceae</taxon>
        <taxon>Gaeumannomyces</taxon>
    </lineage>
</organism>